<evidence type="ECO:0000313" key="1">
    <source>
        <dbReference type="EMBL" id="VDN25040.1"/>
    </source>
</evidence>
<keyword evidence="2" id="KW-1185">Reference proteome</keyword>
<reference evidence="1 2" key="2">
    <citation type="submission" date="2018-11" db="EMBL/GenBank/DDBJ databases">
        <authorList>
            <consortium name="Pathogen Informatics"/>
        </authorList>
    </citation>
    <scope>NUCLEOTIDE SEQUENCE [LARGE SCALE GENOMIC DNA]</scope>
</reference>
<dbReference type="EMBL" id="UYRT01081821">
    <property type="protein sequence ID" value="VDN25040.1"/>
    <property type="molecule type" value="Genomic_DNA"/>
</dbReference>
<evidence type="ECO:0000313" key="3">
    <source>
        <dbReference type="WBParaSite" id="GPUH_0001495201-mRNA-1"/>
    </source>
</evidence>
<sequence length="36" mass="4074">MGNLVQAPSGIEVRSCGHYAHLECYRTYLQTLLVCF</sequence>
<proteinExistence type="predicted"/>
<protein>
    <submittedName>
        <fullName evidence="3">RING-type E3 ubiquitin transferase</fullName>
    </submittedName>
</protein>
<gene>
    <name evidence="1" type="ORF">GPUH_LOCUS14932</name>
</gene>
<dbReference type="AlphaFoldDB" id="A0A183E1U1"/>
<dbReference type="Proteomes" id="UP000271098">
    <property type="component" value="Unassembled WGS sequence"/>
</dbReference>
<dbReference type="OrthoDB" id="26387at2759"/>
<accession>A0A183E1U1</accession>
<organism evidence="3">
    <name type="scientific">Gongylonema pulchrum</name>
    <dbReference type="NCBI Taxonomy" id="637853"/>
    <lineage>
        <taxon>Eukaryota</taxon>
        <taxon>Metazoa</taxon>
        <taxon>Ecdysozoa</taxon>
        <taxon>Nematoda</taxon>
        <taxon>Chromadorea</taxon>
        <taxon>Rhabditida</taxon>
        <taxon>Spirurina</taxon>
        <taxon>Spiruromorpha</taxon>
        <taxon>Spiruroidea</taxon>
        <taxon>Gongylonematidae</taxon>
        <taxon>Gongylonema</taxon>
    </lineage>
</organism>
<dbReference type="WBParaSite" id="GPUH_0001495201-mRNA-1">
    <property type="protein sequence ID" value="GPUH_0001495201-mRNA-1"/>
    <property type="gene ID" value="GPUH_0001495201"/>
</dbReference>
<reference evidence="3" key="1">
    <citation type="submission" date="2016-06" db="UniProtKB">
        <authorList>
            <consortium name="WormBaseParasite"/>
        </authorList>
    </citation>
    <scope>IDENTIFICATION</scope>
</reference>
<evidence type="ECO:0000313" key="2">
    <source>
        <dbReference type="Proteomes" id="UP000271098"/>
    </source>
</evidence>
<name>A0A183E1U1_9BILA</name>